<name>A0A9K3CPX0_9EUKA</name>
<feature type="transmembrane region" description="Helical" evidence="1">
    <location>
        <begin position="82"/>
        <end position="103"/>
    </location>
</feature>
<dbReference type="Proteomes" id="UP000265618">
    <property type="component" value="Unassembled WGS sequence"/>
</dbReference>
<accession>A0A9K3CPX0</accession>
<feature type="transmembrane region" description="Helical" evidence="1">
    <location>
        <begin position="250"/>
        <end position="269"/>
    </location>
</feature>
<sequence length="460" mass="50647">MTFGYLNSAKMMAPSSPSSRPRSPFLAPLAPFLSVFLRYLACLPLMMFLQSWVTIHDKMLDSWAKGVEYTFEWEYLCRAGPINLLGLCFVLFAPVLYVCGVVYHRRSARVERESATVDAPAQDDVSGDVPACPSEADIRVRVRTLHQCSQVLMVVAIVACLPTRPIQRAITSHYNVDSMEALAHSTHSLWSAVGVELLEMLAGYNEGLFPFLTPALAGLAMGIRLQAAALSNTLPIDPTREVGEGLAVELWWALVMLVLGLVACVYEVVVDGWAFDPEVDFRDPGVTVTWLQTAVQIAGVALCQKWTDNAKDLTHTVAWSSHLRIWSTYSLTVYTLNMVVSIPVRIMFSPFSDKCDFVYRYSCYNYGLVFIEFIAAGAAWYGVLRLWDVLKGYGSPDFLLSTIGRAIQALVGGGQFSLPQIAACHGAVTPVTPWRKVPADVEQVETVDGSVVEGVPQEVC</sequence>
<evidence type="ECO:0000256" key="1">
    <source>
        <dbReference type="SAM" id="Phobius"/>
    </source>
</evidence>
<keyword evidence="1" id="KW-1133">Transmembrane helix</keyword>
<evidence type="ECO:0000313" key="3">
    <source>
        <dbReference type="Proteomes" id="UP000265618"/>
    </source>
</evidence>
<proteinExistence type="predicted"/>
<dbReference type="EMBL" id="BDIP01000007">
    <property type="protein sequence ID" value="GIQ79444.1"/>
    <property type="molecule type" value="Genomic_DNA"/>
</dbReference>
<feature type="transmembrane region" description="Helical" evidence="1">
    <location>
        <begin position="331"/>
        <end position="352"/>
    </location>
</feature>
<protein>
    <submittedName>
        <fullName evidence="2">Uncharacterized protein</fullName>
    </submittedName>
</protein>
<keyword evidence="1" id="KW-0812">Transmembrane</keyword>
<keyword evidence="3" id="KW-1185">Reference proteome</keyword>
<feature type="transmembrane region" description="Helical" evidence="1">
    <location>
        <begin position="364"/>
        <end position="384"/>
    </location>
</feature>
<organism evidence="2 3">
    <name type="scientific">Kipferlia bialata</name>
    <dbReference type="NCBI Taxonomy" id="797122"/>
    <lineage>
        <taxon>Eukaryota</taxon>
        <taxon>Metamonada</taxon>
        <taxon>Carpediemonas-like organisms</taxon>
        <taxon>Kipferlia</taxon>
    </lineage>
</organism>
<comment type="caution">
    <text evidence="2">The sequence shown here is derived from an EMBL/GenBank/DDBJ whole genome shotgun (WGS) entry which is preliminary data.</text>
</comment>
<gene>
    <name evidence="2" type="ORF">KIPB_000089</name>
</gene>
<reference evidence="2 3" key="1">
    <citation type="journal article" date="2018" name="PLoS ONE">
        <title>The draft genome of Kipferlia bialata reveals reductive genome evolution in fornicate parasites.</title>
        <authorList>
            <person name="Tanifuji G."/>
            <person name="Takabayashi S."/>
            <person name="Kume K."/>
            <person name="Takagi M."/>
            <person name="Nakayama T."/>
            <person name="Kamikawa R."/>
            <person name="Inagaki Y."/>
            <person name="Hashimoto T."/>
        </authorList>
    </citation>
    <scope>NUCLEOTIDE SEQUENCE [LARGE SCALE GENOMIC DNA]</scope>
    <source>
        <strain evidence="2">NY0173</strain>
    </source>
</reference>
<keyword evidence="1" id="KW-0472">Membrane</keyword>
<dbReference type="AlphaFoldDB" id="A0A9K3CPX0"/>
<evidence type="ECO:0000313" key="2">
    <source>
        <dbReference type="EMBL" id="GIQ79444.1"/>
    </source>
</evidence>